<reference evidence="1 2" key="1">
    <citation type="submission" date="2015-02" db="EMBL/GenBank/DDBJ databases">
        <title>Single-cell genomics of uncultivated deep-branching MTB reveals a conserved set of magnetosome genes.</title>
        <authorList>
            <person name="Kolinko S."/>
            <person name="Richter M."/>
            <person name="Glockner F.O."/>
            <person name="Brachmann A."/>
            <person name="Schuler D."/>
        </authorList>
    </citation>
    <scope>NUCLEOTIDE SEQUENCE [LARGE SCALE GENOMIC DNA]</scope>
    <source>
        <strain evidence="1">SKK-01</strain>
    </source>
</reference>
<evidence type="ECO:0000313" key="1">
    <source>
        <dbReference type="EMBL" id="KJJ83569.1"/>
    </source>
</evidence>
<accession>A0A0F0CNH9</accession>
<comment type="caution">
    <text evidence="1">The sequence shown here is derived from an EMBL/GenBank/DDBJ whole genome shotgun (WGS) entry which is preliminary data.</text>
</comment>
<keyword evidence="2" id="KW-1185">Reference proteome</keyword>
<evidence type="ECO:0000313" key="2">
    <source>
        <dbReference type="Proteomes" id="UP000033428"/>
    </source>
</evidence>
<dbReference type="EMBL" id="JYNY01000535">
    <property type="protein sequence ID" value="KJJ83569.1"/>
    <property type="molecule type" value="Genomic_DNA"/>
</dbReference>
<dbReference type="Proteomes" id="UP000033428">
    <property type="component" value="Unassembled WGS sequence"/>
</dbReference>
<dbReference type="AlphaFoldDB" id="A0A0F0CNH9"/>
<name>A0A0F0CNH9_9BACT</name>
<proteinExistence type="predicted"/>
<sequence length="82" mass="9606">MIADRDKYVSDWAKEPIVERVKYLEYVLKGEYDLAVEHARMALELDKRLPNRPKIGSSDYIERLNDVIAAKEYIEGFSQTNK</sequence>
<gene>
    <name evidence="1" type="ORF">OMAG_002563</name>
</gene>
<organism evidence="1 2">
    <name type="scientific">Candidatus Omnitrophus magneticus</name>
    <dbReference type="NCBI Taxonomy" id="1609969"/>
    <lineage>
        <taxon>Bacteria</taxon>
        <taxon>Pseudomonadati</taxon>
        <taxon>Candidatus Omnitrophota</taxon>
        <taxon>Candidatus Omnitrophus</taxon>
    </lineage>
</organism>
<protein>
    <submittedName>
        <fullName evidence="1">Uncharacterized protein</fullName>
    </submittedName>
</protein>